<dbReference type="GO" id="GO:0004869">
    <property type="term" value="F:cysteine-type endopeptidase inhibitor activity"/>
    <property type="evidence" value="ECO:0007669"/>
    <property type="project" value="UniProtKB-KW"/>
</dbReference>
<dbReference type="AlphaFoldDB" id="A0A2Z5FX36"/>
<evidence type="ECO:0008006" key="5">
    <source>
        <dbReference type="Google" id="ProtNLM"/>
    </source>
</evidence>
<sequence length="119" mass="13295">MGWIMMDTSSSGWRRWRFAVVVVVVLTRPLFAKTVTLTSIDNRSPISLVEGDTLIVTLPSTEPGSYSWREHLTTPSPLTAVREFKVPKQTKNEGLQTFHLNAAAVGKATLAFRLEPLLR</sequence>
<proteinExistence type="predicted"/>
<keyword evidence="2" id="KW-0789">Thiol protease inhibitor</keyword>
<name>A0A2Z5FX36_9BACT</name>
<dbReference type="KEGG" id="abas:ACPOL_2135"/>
<dbReference type="Proteomes" id="UP000253606">
    <property type="component" value="Chromosome"/>
</dbReference>
<dbReference type="SUPFAM" id="SSF141066">
    <property type="entry name" value="ICP-like"/>
    <property type="match status" value="1"/>
</dbReference>
<reference evidence="3 4" key="1">
    <citation type="journal article" date="2018" name="Front. Microbiol.">
        <title>Hydrolytic Capabilities as a Key to Environmental Success: Chitinolytic and Cellulolytic Acidobacteria From Acidic Sub-arctic Soils and Boreal Peatlands.</title>
        <authorList>
            <person name="Belova S.E."/>
            <person name="Ravin N.V."/>
            <person name="Pankratov T.A."/>
            <person name="Rakitin A.L."/>
            <person name="Ivanova A.A."/>
            <person name="Beletsky A.V."/>
            <person name="Mardanov A.V."/>
            <person name="Sinninghe Damste J.S."/>
            <person name="Dedysh S.N."/>
        </authorList>
    </citation>
    <scope>NUCLEOTIDE SEQUENCE [LARGE SCALE GENOMIC DNA]</scope>
    <source>
        <strain evidence="3 4">SBC82</strain>
    </source>
</reference>
<evidence type="ECO:0000256" key="2">
    <source>
        <dbReference type="ARBA" id="ARBA00022704"/>
    </source>
</evidence>
<keyword evidence="4" id="KW-1185">Reference proteome</keyword>
<accession>A0A2Z5FX36</accession>
<organism evidence="3 4">
    <name type="scientific">Acidisarcina polymorpha</name>
    <dbReference type="NCBI Taxonomy" id="2211140"/>
    <lineage>
        <taxon>Bacteria</taxon>
        <taxon>Pseudomonadati</taxon>
        <taxon>Acidobacteriota</taxon>
        <taxon>Terriglobia</taxon>
        <taxon>Terriglobales</taxon>
        <taxon>Acidobacteriaceae</taxon>
        <taxon>Acidisarcina</taxon>
    </lineage>
</organism>
<gene>
    <name evidence="3" type="ORF">ACPOL_2135</name>
</gene>
<dbReference type="InterPro" id="IPR036331">
    <property type="entry name" value="Chagasin-like_sf"/>
</dbReference>
<evidence type="ECO:0000313" key="3">
    <source>
        <dbReference type="EMBL" id="AXC11459.1"/>
    </source>
</evidence>
<keyword evidence="1" id="KW-0646">Protease inhibitor</keyword>
<evidence type="ECO:0000313" key="4">
    <source>
        <dbReference type="Proteomes" id="UP000253606"/>
    </source>
</evidence>
<evidence type="ECO:0000256" key="1">
    <source>
        <dbReference type="ARBA" id="ARBA00022690"/>
    </source>
</evidence>
<protein>
    <recommendedName>
        <fullName evidence="5">Proteinase inhibitor I42 chagasin domain-containing protein</fullName>
    </recommendedName>
</protein>
<dbReference type="EMBL" id="CP030840">
    <property type="protein sequence ID" value="AXC11459.1"/>
    <property type="molecule type" value="Genomic_DNA"/>
</dbReference>